<evidence type="ECO:0000313" key="2">
    <source>
        <dbReference type="Proteomes" id="UP000824120"/>
    </source>
</evidence>
<accession>A0A9J5ZGX0</accession>
<name>A0A9J5ZGX0_SOLCO</name>
<organism evidence="1 2">
    <name type="scientific">Solanum commersonii</name>
    <name type="common">Commerson's wild potato</name>
    <name type="synonym">Commerson's nightshade</name>
    <dbReference type="NCBI Taxonomy" id="4109"/>
    <lineage>
        <taxon>Eukaryota</taxon>
        <taxon>Viridiplantae</taxon>
        <taxon>Streptophyta</taxon>
        <taxon>Embryophyta</taxon>
        <taxon>Tracheophyta</taxon>
        <taxon>Spermatophyta</taxon>
        <taxon>Magnoliopsida</taxon>
        <taxon>eudicotyledons</taxon>
        <taxon>Gunneridae</taxon>
        <taxon>Pentapetalae</taxon>
        <taxon>asterids</taxon>
        <taxon>lamiids</taxon>
        <taxon>Solanales</taxon>
        <taxon>Solanaceae</taxon>
        <taxon>Solanoideae</taxon>
        <taxon>Solaneae</taxon>
        <taxon>Solanum</taxon>
    </lineage>
</organism>
<reference evidence="1 2" key="1">
    <citation type="submission" date="2020-09" db="EMBL/GenBank/DDBJ databases">
        <title>De no assembly of potato wild relative species, Solanum commersonii.</title>
        <authorList>
            <person name="Cho K."/>
        </authorList>
    </citation>
    <scope>NUCLEOTIDE SEQUENCE [LARGE SCALE GENOMIC DNA]</scope>
    <source>
        <strain evidence="1">LZ3.2</strain>
        <tissue evidence="1">Leaf</tissue>
    </source>
</reference>
<dbReference type="AlphaFoldDB" id="A0A9J5ZGX0"/>
<evidence type="ECO:0000313" key="1">
    <source>
        <dbReference type="EMBL" id="KAG5611207.1"/>
    </source>
</evidence>
<proteinExistence type="predicted"/>
<gene>
    <name evidence="1" type="ORF">H5410_022488</name>
</gene>
<keyword evidence="2" id="KW-1185">Reference proteome</keyword>
<sequence>MVKATTRGKAHEEALILWRPKPLSQTTAQGPWAGLWLVIPDLNFLVSFFALKCQVFEVYGALLAGNTLMSRFV</sequence>
<dbReference type="Proteomes" id="UP000824120">
    <property type="component" value="Chromosome 4"/>
</dbReference>
<protein>
    <submittedName>
        <fullName evidence="1">Uncharacterized protein</fullName>
    </submittedName>
</protein>
<dbReference type="EMBL" id="JACXVP010000004">
    <property type="protein sequence ID" value="KAG5611207.1"/>
    <property type="molecule type" value="Genomic_DNA"/>
</dbReference>
<comment type="caution">
    <text evidence="1">The sequence shown here is derived from an EMBL/GenBank/DDBJ whole genome shotgun (WGS) entry which is preliminary data.</text>
</comment>